<sequence length="149" mass="16051">MCHFTKFFCLLTVAISASAGLIARYTPSAGGLQRRARVFEEVFGGTAVAPNDPKDRDAAIEGAGFLTFELVDSLQECFDFCDGIDGCVFVNAFDEFNDPNSPQPAHKCSAYSQVHGAEDKTNFGGQLLDPALGLTFIQDSVGFAAREIR</sequence>
<keyword evidence="2" id="KW-1185">Reference proteome</keyword>
<evidence type="ECO:0000313" key="2">
    <source>
        <dbReference type="Proteomes" id="UP000308600"/>
    </source>
</evidence>
<organism evidence="1 2">
    <name type="scientific">Pluteus cervinus</name>
    <dbReference type="NCBI Taxonomy" id="181527"/>
    <lineage>
        <taxon>Eukaryota</taxon>
        <taxon>Fungi</taxon>
        <taxon>Dikarya</taxon>
        <taxon>Basidiomycota</taxon>
        <taxon>Agaricomycotina</taxon>
        <taxon>Agaricomycetes</taxon>
        <taxon>Agaricomycetidae</taxon>
        <taxon>Agaricales</taxon>
        <taxon>Pluteineae</taxon>
        <taxon>Pluteaceae</taxon>
        <taxon>Pluteus</taxon>
    </lineage>
</organism>
<evidence type="ECO:0000313" key="1">
    <source>
        <dbReference type="EMBL" id="TFK60273.1"/>
    </source>
</evidence>
<gene>
    <name evidence="1" type="ORF">BDN72DRAFT_850675</name>
</gene>
<accession>A0ACD3A372</accession>
<dbReference type="EMBL" id="ML208801">
    <property type="protein sequence ID" value="TFK60273.1"/>
    <property type="molecule type" value="Genomic_DNA"/>
</dbReference>
<name>A0ACD3A372_9AGAR</name>
<protein>
    <submittedName>
        <fullName evidence="1">Uncharacterized protein</fullName>
    </submittedName>
</protein>
<dbReference type="Proteomes" id="UP000308600">
    <property type="component" value="Unassembled WGS sequence"/>
</dbReference>
<proteinExistence type="predicted"/>
<reference evidence="1 2" key="1">
    <citation type="journal article" date="2019" name="Nat. Ecol. Evol.">
        <title>Megaphylogeny resolves global patterns of mushroom evolution.</title>
        <authorList>
            <person name="Varga T."/>
            <person name="Krizsan K."/>
            <person name="Foldi C."/>
            <person name="Dima B."/>
            <person name="Sanchez-Garcia M."/>
            <person name="Sanchez-Ramirez S."/>
            <person name="Szollosi G.J."/>
            <person name="Szarkandi J.G."/>
            <person name="Papp V."/>
            <person name="Albert L."/>
            <person name="Andreopoulos W."/>
            <person name="Angelini C."/>
            <person name="Antonin V."/>
            <person name="Barry K.W."/>
            <person name="Bougher N.L."/>
            <person name="Buchanan P."/>
            <person name="Buyck B."/>
            <person name="Bense V."/>
            <person name="Catcheside P."/>
            <person name="Chovatia M."/>
            <person name="Cooper J."/>
            <person name="Damon W."/>
            <person name="Desjardin D."/>
            <person name="Finy P."/>
            <person name="Geml J."/>
            <person name="Haridas S."/>
            <person name="Hughes K."/>
            <person name="Justo A."/>
            <person name="Karasinski D."/>
            <person name="Kautmanova I."/>
            <person name="Kiss B."/>
            <person name="Kocsube S."/>
            <person name="Kotiranta H."/>
            <person name="LaButti K.M."/>
            <person name="Lechner B.E."/>
            <person name="Liimatainen K."/>
            <person name="Lipzen A."/>
            <person name="Lukacs Z."/>
            <person name="Mihaltcheva S."/>
            <person name="Morgado L.N."/>
            <person name="Niskanen T."/>
            <person name="Noordeloos M.E."/>
            <person name="Ohm R.A."/>
            <person name="Ortiz-Santana B."/>
            <person name="Ovrebo C."/>
            <person name="Racz N."/>
            <person name="Riley R."/>
            <person name="Savchenko A."/>
            <person name="Shiryaev A."/>
            <person name="Soop K."/>
            <person name="Spirin V."/>
            <person name="Szebenyi C."/>
            <person name="Tomsovsky M."/>
            <person name="Tulloss R.E."/>
            <person name="Uehling J."/>
            <person name="Grigoriev I.V."/>
            <person name="Vagvolgyi C."/>
            <person name="Papp T."/>
            <person name="Martin F.M."/>
            <person name="Miettinen O."/>
            <person name="Hibbett D.S."/>
            <person name="Nagy L.G."/>
        </authorList>
    </citation>
    <scope>NUCLEOTIDE SEQUENCE [LARGE SCALE GENOMIC DNA]</scope>
    <source>
        <strain evidence="1 2">NL-1719</strain>
    </source>
</reference>